<dbReference type="GO" id="GO:0004605">
    <property type="term" value="F:phosphatidate cytidylyltransferase activity"/>
    <property type="evidence" value="ECO:0007669"/>
    <property type="project" value="UniProtKB-EC"/>
</dbReference>
<comment type="caution">
    <text evidence="20">The sequence shown here is derived from an EMBL/GenBank/DDBJ whole genome shotgun (WGS) entry which is preliminary data.</text>
</comment>
<evidence type="ECO:0000256" key="13">
    <source>
        <dbReference type="ARBA" id="ARBA00022989"/>
    </source>
</evidence>
<keyword evidence="16" id="KW-0594">Phospholipid biosynthesis</keyword>
<evidence type="ECO:0000256" key="5">
    <source>
        <dbReference type="ARBA" id="ARBA00010185"/>
    </source>
</evidence>
<feature type="transmembrane region" description="Helical" evidence="19">
    <location>
        <begin position="108"/>
        <end position="130"/>
    </location>
</feature>
<dbReference type="EMBL" id="MFGX01000103">
    <property type="protein sequence ID" value="OGF53414.1"/>
    <property type="molecule type" value="Genomic_DNA"/>
</dbReference>
<keyword evidence="12 18" id="KW-0548">Nucleotidyltransferase</keyword>
<keyword evidence="10 18" id="KW-0808">Transferase</keyword>
<evidence type="ECO:0000256" key="2">
    <source>
        <dbReference type="ARBA" id="ARBA00004651"/>
    </source>
</evidence>
<comment type="pathway">
    <text evidence="4">Lipid metabolism.</text>
</comment>
<protein>
    <recommendedName>
        <fullName evidence="7 18">Phosphatidate cytidylyltransferase</fullName>
        <ecNumber evidence="6 18">2.7.7.41</ecNumber>
    </recommendedName>
</protein>
<proteinExistence type="inferred from homology"/>
<comment type="catalytic activity">
    <reaction evidence="1 18">
        <text>a 1,2-diacyl-sn-glycero-3-phosphate + CTP + H(+) = a CDP-1,2-diacyl-sn-glycerol + diphosphate</text>
        <dbReference type="Rhea" id="RHEA:16229"/>
        <dbReference type="ChEBI" id="CHEBI:15378"/>
        <dbReference type="ChEBI" id="CHEBI:33019"/>
        <dbReference type="ChEBI" id="CHEBI:37563"/>
        <dbReference type="ChEBI" id="CHEBI:58332"/>
        <dbReference type="ChEBI" id="CHEBI:58608"/>
        <dbReference type="EC" id="2.7.7.41"/>
    </reaction>
</comment>
<evidence type="ECO:0000256" key="17">
    <source>
        <dbReference type="ARBA" id="ARBA00023264"/>
    </source>
</evidence>
<keyword evidence="14" id="KW-0443">Lipid metabolism</keyword>
<evidence type="ECO:0000256" key="8">
    <source>
        <dbReference type="ARBA" id="ARBA00022475"/>
    </source>
</evidence>
<reference evidence="20 21" key="1">
    <citation type="journal article" date="2016" name="Nat. Commun.">
        <title>Thousands of microbial genomes shed light on interconnected biogeochemical processes in an aquifer system.</title>
        <authorList>
            <person name="Anantharaman K."/>
            <person name="Brown C.T."/>
            <person name="Hug L.A."/>
            <person name="Sharon I."/>
            <person name="Castelle C.J."/>
            <person name="Probst A.J."/>
            <person name="Thomas B.C."/>
            <person name="Singh A."/>
            <person name="Wilkins M.J."/>
            <person name="Karaoz U."/>
            <person name="Brodie E.L."/>
            <person name="Williams K.H."/>
            <person name="Hubbard S.S."/>
            <person name="Banfield J.F."/>
        </authorList>
    </citation>
    <scope>NUCLEOTIDE SEQUENCE [LARGE SCALE GENOMIC DNA]</scope>
    <source>
        <strain evidence="21">RBG_16_55_9</strain>
    </source>
</reference>
<keyword evidence="13 19" id="KW-1133">Transmembrane helix</keyword>
<evidence type="ECO:0000256" key="3">
    <source>
        <dbReference type="ARBA" id="ARBA00005119"/>
    </source>
</evidence>
<evidence type="ECO:0000256" key="12">
    <source>
        <dbReference type="ARBA" id="ARBA00022695"/>
    </source>
</evidence>
<comment type="similarity">
    <text evidence="5 18">Belongs to the CDS family.</text>
</comment>
<keyword evidence="9" id="KW-0444">Lipid biosynthesis</keyword>
<evidence type="ECO:0000256" key="7">
    <source>
        <dbReference type="ARBA" id="ARBA00019373"/>
    </source>
</evidence>
<evidence type="ECO:0000256" key="4">
    <source>
        <dbReference type="ARBA" id="ARBA00005189"/>
    </source>
</evidence>
<evidence type="ECO:0000256" key="14">
    <source>
        <dbReference type="ARBA" id="ARBA00023098"/>
    </source>
</evidence>
<evidence type="ECO:0000256" key="9">
    <source>
        <dbReference type="ARBA" id="ARBA00022516"/>
    </source>
</evidence>
<comment type="pathway">
    <text evidence="3 18">Phospholipid metabolism; CDP-diacylglycerol biosynthesis; CDP-diacylglycerol from sn-glycerol 3-phosphate: step 3/3.</text>
</comment>
<dbReference type="InterPro" id="IPR000374">
    <property type="entry name" value="PC_trans"/>
</dbReference>
<dbReference type="Pfam" id="PF01148">
    <property type="entry name" value="CTP_transf_1"/>
    <property type="match status" value="1"/>
</dbReference>
<evidence type="ECO:0000256" key="1">
    <source>
        <dbReference type="ARBA" id="ARBA00001698"/>
    </source>
</evidence>
<keyword evidence="17" id="KW-1208">Phospholipid metabolism</keyword>
<evidence type="ECO:0000256" key="18">
    <source>
        <dbReference type="RuleBase" id="RU003938"/>
    </source>
</evidence>
<keyword evidence="8" id="KW-1003">Cell membrane</keyword>
<sequence>MAGFILRVLTLLLGIPLLLGWLWIAKTYDQFWLVLLLLALVTAAASWEYAKLVALSGIPLERLTFAVVSVLTVVAYGALSEAHTSLIFIAGALLFIVGYLPRSEGLQCAASALLGFFYLPYLLHFFFPLFQTEQGYYYTLLLLLLVWAYDTGAYIVGSLLGKHKLFPRLSPKKSWEGVFGGWFLAFVAGWLSFLWIPWAFSLPDAALHGFALSLLISVFAQLGDLFESKLKRTASVKDSGAFFPGHGGMLDRIDSLLFALPAFYFYVHYVLKWV</sequence>
<feature type="transmembrane region" description="Helical" evidence="19">
    <location>
        <begin position="5"/>
        <end position="24"/>
    </location>
</feature>
<evidence type="ECO:0000256" key="11">
    <source>
        <dbReference type="ARBA" id="ARBA00022692"/>
    </source>
</evidence>
<dbReference type="PANTHER" id="PTHR46382">
    <property type="entry name" value="PHOSPHATIDATE CYTIDYLYLTRANSFERASE"/>
    <property type="match status" value="1"/>
</dbReference>
<evidence type="ECO:0000256" key="15">
    <source>
        <dbReference type="ARBA" id="ARBA00023136"/>
    </source>
</evidence>
<feature type="transmembrane region" description="Helical" evidence="19">
    <location>
        <begin position="85"/>
        <end position="101"/>
    </location>
</feature>
<evidence type="ECO:0000313" key="21">
    <source>
        <dbReference type="Proteomes" id="UP000179157"/>
    </source>
</evidence>
<dbReference type="Proteomes" id="UP000179157">
    <property type="component" value="Unassembled WGS sequence"/>
</dbReference>
<feature type="transmembrane region" description="Helical" evidence="19">
    <location>
        <begin position="253"/>
        <end position="271"/>
    </location>
</feature>
<evidence type="ECO:0000256" key="19">
    <source>
        <dbReference type="SAM" id="Phobius"/>
    </source>
</evidence>
<evidence type="ECO:0000256" key="10">
    <source>
        <dbReference type="ARBA" id="ARBA00022679"/>
    </source>
</evidence>
<gene>
    <name evidence="20" type="ORF">A2Z21_00015</name>
</gene>
<organism evidence="20 21">
    <name type="scientific">Fraserbacteria sp. (strain RBG_16_55_9)</name>
    <dbReference type="NCBI Taxonomy" id="1817864"/>
    <lineage>
        <taxon>Bacteria</taxon>
        <taxon>Candidatus Fraseribacteriota</taxon>
    </lineage>
</organism>
<dbReference type="PANTHER" id="PTHR46382:SF1">
    <property type="entry name" value="PHOSPHATIDATE CYTIDYLYLTRANSFERASE"/>
    <property type="match status" value="1"/>
</dbReference>
<dbReference type="STRING" id="1817864.A2Z21_00015"/>
<dbReference type="GO" id="GO:0005886">
    <property type="term" value="C:plasma membrane"/>
    <property type="evidence" value="ECO:0007669"/>
    <property type="project" value="UniProtKB-SubCell"/>
</dbReference>
<evidence type="ECO:0000256" key="6">
    <source>
        <dbReference type="ARBA" id="ARBA00012487"/>
    </source>
</evidence>
<comment type="subcellular location">
    <subcellularLocation>
        <location evidence="2">Cell membrane</location>
        <topology evidence="2">Multi-pass membrane protein</topology>
    </subcellularLocation>
</comment>
<evidence type="ECO:0000256" key="16">
    <source>
        <dbReference type="ARBA" id="ARBA00023209"/>
    </source>
</evidence>
<keyword evidence="15 19" id="KW-0472">Membrane</keyword>
<dbReference type="UniPathway" id="UPA00557">
    <property type="reaction ID" value="UER00614"/>
</dbReference>
<feature type="transmembrane region" description="Helical" evidence="19">
    <location>
        <begin position="178"/>
        <end position="200"/>
    </location>
</feature>
<feature type="transmembrane region" description="Helical" evidence="19">
    <location>
        <begin position="30"/>
        <end position="50"/>
    </location>
</feature>
<keyword evidence="11 18" id="KW-0812">Transmembrane</keyword>
<dbReference type="AlphaFoldDB" id="A0A1F5UQH5"/>
<evidence type="ECO:0000313" key="20">
    <source>
        <dbReference type="EMBL" id="OGF53414.1"/>
    </source>
</evidence>
<dbReference type="GO" id="GO:0016024">
    <property type="term" value="P:CDP-diacylglycerol biosynthetic process"/>
    <property type="evidence" value="ECO:0007669"/>
    <property type="project" value="UniProtKB-UniPathway"/>
</dbReference>
<name>A0A1F5UQH5_FRAXR</name>
<feature type="transmembrane region" description="Helical" evidence="19">
    <location>
        <begin position="136"/>
        <end position="157"/>
    </location>
</feature>
<accession>A0A1F5UQH5</accession>
<dbReference type="EC" id="2.7.7.41" evidence="6 18"/>
<dbReference type="PROSITE" id="PS01315">
    <property type="entry name" value="CDS"/>
    <property type="match status" value="1"/>
</dbReference>